<dbReference type="InterPro" id="IPR008974">
    <property type="entry name" value="TRAF-like"/>
</dbReference>
<evidence type="ECO:0000259" key="6">
    <source>
        <dbReference type="PROSITE" id="PS50089"/>
    </source>
</evidence>
<dbReference type="CDD" id="cd16571">
    <property type="entry name" value="RING-HC_SIAHs"/>
    <property type="match status" value="1"/>
</dbReference>
<evidence type="ECO:0000256" key="3">
    <source>
        <dbReference type="ARBA" id="ARBA00022771"/>
    </source>
</evidence>
<dbReference type="SUPFAM" id="SSF57850">
    <property type="entry name" value="RING/U-box"/>
    <property type="match status" value="1"/>
</dbReference>
<dbReference type="EMBL" id="PKPP01003024">
    <property type="protein sequence ID" value="PWA71766.1"/>
    <property type="molecule type" value="Genomic_DNA"/>
</dbReference>
<comment type="similarity">
    <text evidence="1">Belongs to the SINA (Seven in absentia) family.</text>
</comment>
<dbReference type="PROSITE" id="PS50089">
    <property type="entry name" value="ZF_RING_2"/>
    <property type="match status" value="1"/>
</dbReference>
<proteinExistence type="inferred from homology"/>
<keyword evidence="3 5" id="KW-0863">Zinc-finger</keyword>
<dbReference type="AlphaFoldDB" id="A0A2U1NE45"/>
<reference evidence="7 8" key="1">
    <citation type="journal article" date="2018" name="Mol. Plant">
        <title>The genome of Artemisia annua provides insight into the evolution of Asteraceae family and artemisinin biosynthesis.</title>
        <authorList>
            <person name="Shen Q."/>
            <person name="Zhang L."/>
            <person name="Liao Z."/>
            <person name="Wang S."/>
            <person name="Yan T."/>
            <person name="Shi P."/>
            <person name="Liu M."/>
            <person name="Fu X."/>
            <person name="Pan Q."/>
            <person name="Wang Y."/>
            <person name="Lv Z."/>
            <person name="Lu X."/>
            <person name="Zhang F."/>
            <person name="Jiang W."/>
            <person name="Ma Y."/>
            <person name="Chen M."/>
            <person name="Hao X."/>
            <person name="Li L."/>
            <person name="Tang Y."/>
            <person name="Lv G."/>
            <person name="Zhou Y."/>
            <person name="Sun X."/>
            <person name="Brodelius P.E."/>
            <person name="Rose J.K.C."/>
            <person name="Tang K."/>
        </authorList>
    </citation>
    <scope>NUCLEOTIDE SEQUENCE [LARGE SCALE GENOMIC DNA]</scope>
    <source>
        <strain evidence="8">cv. Huhao1</strain>
        <tissue evidence="7">Leaf</tissue>
    </source>
</reference>
<keyword evidence="2" id="KW-0479">Metal-binding</keyword>
<dbReference type="Proteomes" id="UP000245207">
    <property type="component" value="Unassembled WGS sequence"/>
</dbReference>
<protein>
    <recommendedName>
        <fullName evidence="6">RING-type domain-containing protein</fullName>
    </recommendedName>
</protein>
<organism evidence="7 8">
    <name type="scientific">Artemisia annua</name>
    <name type="common">Sweet wormwood</name>
    <dbReference type="NCBI Taxonomy" id="35608"/>
    <lineage>
        <taxon>Eukaryota</taxon>
        <taxon>Viridiplantae</taxon>
        <taxon>Streptophyta</taxon>
        <taxon>Embryophyta</taxon>
        <taxon>Tracheophyta</taxon>
        <taxon>Spermatophyta</taxon>
        <taxon>Magnoliopsida</taxon>
        <taxon>eudicotyledons</taxon>
        <taxon>Gunneridae</taxon>
        <taxon>Pentapetalae</taxon>
        <taxon>asterids</taxon>
        <taxon>campanulids</taxon>
        <taxon>Asterales</taxon>
        <taxon>Asteraceae</taxon>
        <taxon>Asteroideae</taxon>
        <taxon>Anthemideae</taxon>
        <taxon>Artemisiinae</taxon>
        <taxon>Artemisia</taxon>
    </lineage>
</organism>
<evidence type="ECO:0000256" key="5">
    <source>
        <dbReference type="PROSITE-ProRule" id="PRU00175"/>
    </source>
</evidence>
<dbReference type="STRING" id="35608.A0A2U1NE45"/>
<dbReference type="PANTHER" id="PTHR10315">
    <property type="entry name" value="E3 UBIQUITIN PROTEIN LIGASE SIAH"/>
    <property type="match status" value="1"/>
</dbReference>
<sequence length="350" mass="39768">MEVTIETQKPSMRASSGTDEKHKMILKNLYELLECPVCTTIMSPPIHQCPNGHTLCSICKFQVKSRCPICRIDMGSIRCLALEKVAEPLKVPYNCPYSGSQCSVTGNIPELVTHLKDGHNIYMHNEAEFTHCCTQSHKDDNVTGMLGVYNCYGRQFCYHFEYFLLDTSPCYIAFMQFMGDDNDAENFRYSLEIVGNCRKLSWQGVPSSIRHSHLNIQDSLDGLAISPSMALLFSDRNKKGLNLLVKGRIWMYSNFNCKSSDHTHANPLITEILVVVGEHRLILKTHERGSKKYYTIEVSLNLCDSAVIICEQLKWLNVHQLQEDANRYASTANAFYTEISSKGVKRSLER</sequence>
<dbReference type="InterPro" id="IPR049548">
    <property type="entry name" value="Sina-like_RING"/>
</dbReference>
<evidence type="ECO:0000256" key="1">
    <source>
        <dbReference type="ARBA" id="ARBA00009119"/>
    </source>
</evidence>
<name>A0A2U1NE45_ARTAN</name>
<dbReference type="Pfam" id="PF21362">
    <property type="entry name" value="Sina_RING"/>
    <property type="match status" value="1"/>
</dbReference>
<keyword evidence="8" id="KW-1185">Reference proteome</keyword>
<keyword evidence="4" id="KW-0862">Zinc</keyword>
<dbReference type="Pfam" id="PF21361">
    <property type="entry name" value="Sina_ZnF"/>
    <property type="match status" value="1"/>
</dbReference>
<gene>
    <name evidence="7" type="ORF">CTI12_AA277410</name>
</gene>
<dbReference type="SUPFAM" id="SSF49599">
    <property type="entry name" value="TRAF domain-like"/>
    <property type="match status" value="1"/>
</dbReference>
<dbReference type="PANTHER" id="PTHR10315:SF117">
    <property type="entry name" value="RING-TYPE E3 UBIQUITIN TRANSFERASE"/>
    <property type="match status" value="1"/>
</dbReference>
<evidence type="ECO:0000256" key="2">
    <source>
        <dbReference type="ARBA" id="ARBA00022723"/>
    </source>
</evidence>
<feature type="domain" description="RING-type" evidence="6">
    <location>
        <begin position="35"/>
        <end position="71"/>
    </location>
</feature>
<dbReference type="GO" id="GO:0061630">
    <property type="term" value="F:ubiquitin protein ligase activity"/>
    <property type="evidence" value="ECO:0007669"/>
    <property type="project" value="TreeGrafter"/>
</dbReference>
<dbReference type="OrthoDB" id="941555at2759"/>
<comment type="caution">
    <text evidence="7">The sequence shown here is derived from an EMBL/GenBank/DDBJ whole genome shotgun (WGS) entry which is preliminary data.</text>
</comment>
<dbReference type="Gene3D" id="3.30.40.10">
    <property type="entry name" value="Zinc/RING finger domain, C3HC4 (zinc finger)"/>
    <property type="match status" value="1"/>
</dbReference>
<dbReference type="GO" id="GO:0006511">
    <property type="term" value="P:ubiquitin-dependent protein catabolic process"/>
    <property type="evidence" value="ECO:0007669"/>
    <property type="project" value="InterPro"/>
</dbReference>
<dbReference type="Gene3D" id="3.30.160.60">
    <property type="entry name" value="Classic Zinc Finger"/>
    <property type="match status" value="1"/>
</dbReference>
<evidence type="ECO:0000313" key="7">
    <source>
        <dbReference type="EMBL" id="PWA71766.1"/>
    </source>
</evidence>
<dbReference type="GO" id="GO:0008270">
    <property type="term" value="F:zinc ion binding"/>
    <property type="evidence" value="ECO:0007669"/>
    <property type="project" value="UniProtKB-KW"/>
</dbReference>
<dbReference type="Gene3D" id="2.60.210.10">
    <property type="entry name" value="Apoptosis, Tumor Necrosis Factor Receptor Associated Protein 2, Chain A"/>
    <property type="match status" value="1"/>
</dbReference>
<dbReference type="GO" id="GO:0005737">
    <property type="term" value="C:cytoplasm"/>
    <property type="evidence" value="ECO:0007669"/>
    <property type="project" value="InterPro"/>
</dbReference>
<dbReference type="InterPro" id="IPR013083">
    <property type="entry name" value="Znf_RING/FYVE/PHD"/>
</dbReference>
<accession>A0A2U1NE45</accession>
<dbReference type="InterPro" id="IPR001841">
    <property type="entry name" value="Znf_RING"/>
</dbReference>
<evidence type="ECO:0000256" key="4">
    <source>
        <dbReference type="ARBA" id="ARBA00022833"/>
    </source>
</evidence>
<dbReference type="InterPro" id="IPR052088">
    <property type="entry name" value="E3_ubiquitin-ligase_SINA"/>
</dbReference>
<dbReference type="Pfam" id="PF03145">
    <property type="entry name" value="Sina_TRAF"/>
    <property type="match status" value="1"/>
</dbReference>
<dbReference type="InterPro" id="IPR018121">
    <property type="entry name" value="7-in-absentia-prot_TRAF-dom"/>
</dbReference>
<evidence type="ECO:0000313" key="8">
    <source>
        <dbReference type="Proteomes" id="UP000245207"/>
    </source>
</evidence>